<reference evidence="4 5" key="1">
    <citation type="submission" date="2019-12" db="EMBL/GenBank/DDBJ databases">
        <title>Comparative genomics gives insights into the taxonomy of the Azoarcus-Aromatoleum group and reveals separate origins of nif in the plant-associated Azoarcus and non-plant-associated Aromatoleum sub-groups.</title>
        <authorList>
            <person name="Lafos M."/>
            <person name="Maluk M."/>
            <person name="Batista M."/>
            <person name="Junghare M."/>
            <person name="Carmona M."/>
            <person name="Faoro H."/>
            <person name="Cruz L.M."/>
            <person name="Battistoni F."/>
            <person name="De Souza E."/>
            <person name="Pedrosa F."/>
            <person name="Chen W.-M."/>
            <person name="Poole P.S."/>
            <person name="Dixon R.A."/>
            <person name="James E.K."/>
        </authorList>
    </citation>
    <scope>NUCLEOTIDE SEQUENCE [LARGE SCALE GENOMIC DNA]</scope>
    <source>
        <strain evidence="4 5">PbN1</strain>
    </source>
</reference>
<evidence type="ECO:0000256" key="1">
    <source>
        <dbReference type="ARBA" id="ARBA00005250"/>
    </source>
</evidence>
<dbReference type="Pfam" id="PF00753">
    <property type="entry name" value="Lactamase_B"/>
    <property type="match status" value="1"/>
</dbReference>
<evidence type="ECO:0000313" key="4">
    <source>
        <dbReference type="EMBL" id="NMG17016.1"/>
    </source>
</evidence>
<keyword evidence="5" id="KW-1185">Reference proteome</keyword>
<accession>A0ABX1NYC3</accession>
<sequence length="361" mass="40478">MGNKDQRTGLQEQEKAQSLEYRCSSPPGPGEVQEVASGVLWIRMPLPLALAHINVWAIRDGDGWAIVDTGMRTPQTAEAWCKLFDGPLNGLPVTRVFVTHMHPDHVGMAGWITRRYLCPLWMTRLEFLTCRVLAADTGKEAPTDGVRFYRAAGWTDAALENYRARFGDFGKWMYPLPDSYQRIHDGQHLRIGLHEWKVIVGSGHSPEHACLYCPDLKLLVSGDQVLPRISSNVSVHPMEPNADPVSDWLASLAYIRKHVPDDVLVLPAHDEPFHGLHTRLSELENSQHRGLDRLREALLVPKRVTDLFEVLFSRNVQSDPFLLSLATGEAIACLNQLIEAGEVAVRSDASGVNWYRLADRT</sequence>
<dbReference type="Gene3D" id="3.60.15.10">
    <property type="entry name" value="Ribonuclease Z/Hydroxyacylglutathione hydrolase-like"/>
    <property type="match status" value="1"/>
</dbReference>
<dbReference type="PANTHER" id="PTHR42951:SF4">
    <property type="entry name" value="ACYL-COENZYME A THIOESTERASE MBLAC2"/>
    <property type="match status" value="1"/>
</dbReference>
<dbReference type="InterPro" id="IPR036388">
    <property type="entry name" value="WH-like_DNA-bd_sf"/>
</dbReference>
<dbReference type="Gene3D" id="1.10.10.10">
    <property type="entry name" value="Winged helix-like DNA-binding domain superfamily/Winged helix DNA-binding domain"/>
    <property type="match status" value="1"/>
</dbReference>
<dbReference type="SUPFAM" id="SSF56281">
    <property type="entry name" value="Metallo-hydrolase/oxidoreductase"/>
    <property type="match status" value="1"/>
</dbReference>
<dbReference type="Proteomes" id="UP000633943">
    <property type="component" value="Unassembled WGS sequence"/>
</dbReference>
<dbReference type="PANTHER" id="PTHR42951">
    <property type="entry name" value="METALLO-BETA-LACTAMASE DOMAIN-CONTAINING"/>
    <property type="match status" value="1"/>
</dbReference>
<comment type="caution">
    <text evidence="4">The sequence shown here is derived from an EMBL/GenBank/DDBJ whole genome shotgun (WGS) entry which is preliminary data.</text>
</comment>
<feature type="region of interest" description="Disordered" evidence="2">
    <location>
        <begin position="1"/>
        <end position="29"/>
    </location>
</feature>
<proteinExistence type="inferred from homology"/>
<feature type="compositionally biased region" description="Basic and acidic residues" evidence="2">
    <location>
        <begin position="1"/>
        <end position="17"/>
    </location>
</feature>
<evidence type="ECO:0000256" key="2">
    <source>
        <dbReference type="SAM" id="MobiDB-lite"/>
    </source>
</evidence>
<comment type="similarity">
    <text evidence="1">Belongs to the metallo-beta-lactamase superfamily. Class-B beta-lactamase family.</text>
</comment>
<dbReference type="InterPro" id="IPR050855">
    <property type="entry name" value="NDM-1-like"/>
</dbReference>
<gene>
    <name evidence="4" type="ORF">GPA24_16030</name>
</gene>
<protein>
    <submittedName>
        <fullName evidence="4">MBL fold metallo-hydrolase</fullName>
    </submittedName>
</protein>
<organism evidence="4 5">
    <name type="scientific">Aromatoleum bremense</name>
    <dbReference type="NCBI Taxonomy" id="76115"/>
    <lineage>
        <taxon>Bacteria</taxon>
        <taxon>Pseudomonadati</taxon>
        <taxon>Pseudomonadota</taxon>
        <taxon>Betaproteobacteria</taxon>
        <taxon>Rhodocyclales</taxon>
        <taxon>Rhodocyclaceae</taxon>
        <taxon>Aromatoleum</taxon>
    </lineage>
</organism>
<dbReference type="SMART" id="SM00849">
    <property type="entry name" value="Lactamase_B"/>
    <property type="match status" value="1"/>
</dbReference>
<dbReference type="EMBL" id="WTVP01000056">
    <property type="protein sequence ID" value="NMG17016.1"/>
    <property type="molecule type" value="Genomic_DNA"/>
</dbReference>
<dbReference type="InterPro" id="IPR001279">
    <property type="entry name" value="Metallo-B-lactamas"/>
</dbReference>
<dbReference type="InterPro" id="IPR036866">
    <property type="entry name" value="RibonucZ/Hydroxyglut_hydro"/>
</dbReference>
<name>A0ABX1NYC3_9RHOO</name>
<evidence type="ECO:0000313" key="5">
    <source>
        <dbReference type="Proteomes" id="UP000633943"/>
    </source>
</evidence>
<feature type="domain" description="Metallo-beta-lactamase" evidence="3">
    <location>
        <begin position="52"/>
        <end position="269"/>
    </location>
</feature>
<evidence type="ECO:0000259" key="3">
    <source>
        <dbReference type="SMART" id="SM00849"/>
    </source>
</evidence>